<evidence type="ECO:0000313" key="3">
    <source>
        <dbReference type="Proteomes" id="UP000543598"/>
    </source>
</evidence>
<dbReference type="PANTHER" id="PTHR36836">
    <property type="entry name" value="COLANIC ACID BIOSYNTHESIS PROTEIN WCAK"/>
    <property type="match status" value="1"/>
</dbReference>
<accession>A0A7Y2PYF7</accession>
<proteinExistence type="predicted"/>
<gene>
    <name evidence="2" type="ORF">HLA99_05395</name>
</gene>
<dbReference type="InterPro" id="IPR007345">
    <property type="entry name" value="Polysacch_pyruvyl_Trfase"/>
</dbReference>
<organism evidence="2 3">
    <name type="scientific">Microbacterium ulmi</name>
    <dbReference type="NCBI Taxonomy" id="179095"/>
    <lineage>
        <taxon>Bacteria</taxon>
        <taxon>Bacillati</taxon>
        <taxon>Actinomycetota</taxon>
        <taxon>Actinomycetes</taxon>
        <taxon>Micrococcales</taxon>
        <taxon>Microbacteriaceae</taxon>
        <taxon>Microbacterium</taxon>
    </lineage>
</organism>
<dbReference type="RefSeq" id="WP_167037655.1">
    <property type="nucleotide sequence ID" value="NZ_BAAANA010000001.1"/>
</dbReference>
<dbReference type="AlphaFoldDB" id="A0A7Y2PYF7"/>
<feature type="domain" description="Polysaccharide pyruvyl transferase" evidence="1">
    <location>
        <begin position="16"/>
        <end position="313"/>
    </location>
</feature>
<dbReference type="Pfam" id="PF04230">
    <property type="entry name" value="PS_pyruv_trans"/>
    <property type="match status" value="1"/>
</dbReference>
<name>A0A7Y2PYF7_9MICO</name>
<sequence>MTSTRVGIWGVFGRGNYGNEATLEAFLAQLDPARFSPVILTEEPEAASGLHGIPARLVGSPVSGGGNRIARALGALRNRAAYLRHALRIVGDLDSVVVAGSGGLEIAHAFGTPFEIWGLSVATRIKRKGFVLLDVGVDRIADPLARRFIRSTAAHAAYRSYRDERSRACMRDNGLAAASSDPVVTDMAFSLRPPLADDRDPQLVVFGVIDYGGPDRPGPGPAHDSYVARCAAVIERLLTAGHRVVIVAGDDGDVSTGHEIAARFARGVVRVSDASTTDELVRVMSEARVVVASRYHTLIMAQMATTPVVSIGYNLKHLAMLEQLGVPAVHRDALDFDPDEVALLVEEAAANYDRLSVQVAEGVQAARERLEAHWPAVLAAISGRQETA</sequence>
<comment type="caution">
    <text evidence="2">The sequence shown here is derived from an EMBL/GenBank/DDBJ whole genome shotgun (WGS) entry which is preliminary data.</text>
</comment>
<evidence type="ECO:0000313" key="2">
    <source>
        <dbReference type="EMBL" id="NNH03281.1"/>
    </source>
</evidence>
<dbReference type="Proteomes" id="UP000543598">
    <property type="component" value="Unassembled WGS sequence"/>
</dbReference>
<protein>
    <recommendedName>
        <fullName evidence="1">Polysaccharide pyruvyl transferase domain-containing protein</fullName>
    </recommendedName>
</protein>
<keyword evidence="3" id="KW-1185">Reference proteome</keyword>
<dbReference type="PANTHER" id="PTHR36836:SF1">
    <property type="entry name" value="COLANIC ACID BIOSYNTHESIS PROTEIN WCAK"/>
    <property type="match status" value="1"/>
</dbReference>
<dbReference type="Gene3D" id="3.40.50.2000">
    <property type="entry name" value="Glycogen Phosphorylase B"/>
    <property type="match status" value="1"/>
</dbReference>
<dbReference type="EMBL" id="JABEMB010000004">
    <property type="protein sequence ID" value="NNH03281.1"/>
    <property type="molecule type" value="Genomic_DNA"/>
</dbReference>
<reference evidence="2 3" key="1">
    <citation type="submission" date="2020-05" db="EMBL/GenBank/DDBJ databases">
        <title>MicrobeNet Type strains.</title>
        <authorList>
            <person name="Nicholson A.C."/>
        </authorList>
    </citation>
    <scope>NUCLEOTIDE SEQUENCE [LARGE SCALE GENOMIC DNA]</scope>
    <source>
        <strain evidence="2 3">JCM 14282</strain>
    </source>
</reference>
<evidence type="ECO:0000259" key="1">
    <source>
        <dbReference type="Pfam" id="PF04230"/>
    </source>
</evidence>